<organism evidence="12">
    <name type="scientific">Mucor ambiguus</name>
    <dbReference type="NCBI Taxonomy" id="91626"/>
    <lineage>
        <taxon>Eukaryota</taxon>
        <taxon>Fungi</taxon>
        <taxon>Fungi incertae sedis</taxon>
        <taxon>Mucoromycota</taxon>
        <taxon>Mucoromycotina</taxon>
        <taxon>Mucoromycetes</taxon>
        <taxon>Mucorales</taxon>
        <taxon>Mucorineae</taxon>
        <taxon>Mucoraceae</taxon>
        <taxon>Mucor</taxon>
    </lineage>
</organism>
<evidence type="ECO:0000259" key="11">
    <source>
        <dbReference type="Pfam" id="PF18311"/>
    </source>
</evidence>
<gene>
    <name evidence="12" type="ORF">MAM1_0024c02016</name>
</gene>
<evidence type="ECO:0000259" key="10">
    <source>
        <dbReference type="Pfam" id="PF15985"/>
    </source>
</evidence>
<evidence type="ECO:0000256" key="6">
    <source>
        <dbReference type="ARBA" id="ARBA00022835"/>
    </source>
</evidence>
<dbReference type="EMBL" id="DF836313">
    <property type="protein sequence ID" value="GAN02572.1"/>
    <property type="molecule type" value="Genomic_DNA"/>
</dbReference>
<evidence type="ECO:0000313" key="13">
    <source>
        <dbReference type="Proteomes" id="UP000053815"/>
    </source>
</evidence>
<keyword evidence="6" id="KW-0271">Exosome</keyword>
<dbReference type="Gene3D" id="2.40.50.140">
    <property type="entry name" value="Nucleic acid-binding proteins"/>
    <property type="match status" value="1"/>
</dbReference>
<dbReference type="PANTHER" id="PTHR21321:SF1">
    <property type="entry name" value="EXOSOME COMPLEX COMPONENT RRP40"/>
    <property type="match status" value="1"/>
</dbReference>
<keyword evidence="12" id="KW-0269">Exonuclease</keyword>
<feature type="domain" description="K Homology" evidence="10">
    <location>
        <begin position="149"/>
        <end position="196"/>
    </location>
</feature>
<dbReference type="Pfam" id="PF15985">
    <property type="entry name" value="KH_6"/>
    <property type="match status" value="1"/>
</dbReference>
<dbReference type="GO" id="GO:0071035">
    <property type="term" value="P:nuclear polyadenylation-dependent rRNA catabolic process"/>
    <property type="evidence" value="ECO:0007669"/>
    <property type="project" value="TreeGrafter"/>
</dbReference>
<dbReference type="AlphaFoldDB" id="A0A0C9MHH5"/>
<comment type="similarity">
    <text evidence="3">Belongs to the RRP40 family.</text>
</comment>
<keyword evidence="8" id="KW-0539">Nucleus</keyword>
<evidence type="ECO:0000256" key="2">
    <source>
        <dbReference type="ARBA" id="ARBA00004604"/>
    </source>
</evidence>
<dbReference type="InterPro" id="IPR004088">
    <property type="entry name" value="KH_dom_type_1"/>
</dbReference>
<dbReference type="STRING" id="91626.A0A0C9MHH5"/>
<dbReference type="FunFam" id="2.40.50.140:FF:000112">
    <property type="entry name" value="Exosome complex component RRP40"/>
    <property type="match status" value="1"/>
</dbReference>
<reference evidence="12" key="1">
    <citation type="submission" date="2014-09" db="EMBL/GenBank/DDBJ databases">
        <title>Draft genome sequence of an oleaginous Mucoromycotina fungus Mucor ambiguus NBRC6742.</title>
        <authorList>
            <person name="Takeda I."/>
            <person name="Yamane N."/>
            <person name="Morita T."/>
            <person name="Tamano K."/>
            <person name="Machida M."/>
            <person name="Baker S."/>
            <person name="Koike H."/>
        </authorList>
    </citation>
    <scope>NUCLEOTIDE SEQUENCE</scope>
    <source>
        <strain evidence="12">NBRC 6742</strain>
    </source>
</reference>
<dbReference type="Proteomes" id="UP000053815">
    <property type="component" value="Unassembled WGS sequence"/>
</dbReference>
<evidence type="ECO:0000256" key="4">
    <source>
        <dbReference type="ARBA" id="ARBA00022490"/>
    </source>
</evidence>
<feature type="domain" description="Exosome complex exonuclease Rrp40 N-terminal" evidence="11">
    <location>
        <begin position="22"/>
        <end position="60"/>
    </location>
</feature>
<keyword evidence="12" id="KW-0540">Nuclease</keyword>
<keyword evidence="5" id="KW-0698">rRNA processing</keyword>
<dbReference type="SUPFAM" id="SSF50249">
    <property type="entry name" value="Nucleic acid-binding proteins"/>
    <property type="match status" value="1"/>
</dbReference>
<dbReference type="OrthoDB" id="340500at2759"/>
<dbReference type="GO" id="GO:0000176">
    <property type="term" value="C:nuclear exosome (RNase complex)"/>
    <property type="evidence" value="ECO:0007669"/>
    <property type="project" value="TreeGrafter"/>
</dbReference>
<dbReference type="CDD" id="cd22526">
    <property type="entry name" value="KH-I_Rrp40"/>
    <property type="match status" value="1"/>
</dbReference>
<evidence type="ECO:0000256" key="9">
    <source>
        <dbReference type="ARBA" id="ARBA00030615"/>
    </source>
</evidence>
<dbReference type="Pfam" id="PF21262">
    <property type="entry name" value="RRP40_S1"/>
    <property type="match status" value="1"/>
</dbReference>
<dbReference type="GO" id="GO:0004527">
    <property type="term" value="F:exonuclease activity"/>
    <property type="evidence" value="ECO:0007669"/>
    <property type="project" value="UniProtKB-KW"/>
</dbReference>
<evidence type="ECO:0000256" key="5">
    <source>
        <dbReference type="ARBA" id="ARBA00022552"/>
    </source>
</evidence>
<evidence type="ECO:0000313" key="12">
    <source>
        <dbReference type="EMBL" id="GAN02572.1"/>
    </source>
</evidence>
<sequence length="263" mass="28623">MEVDPRIVLPGDVIDVDEASTIVLGPGLRQEGDQIVAMKAGILQHLEAGNRYWIESNQKRYIAATGESVVGTVIAKMGEYFRVDIGTAHSAVLPMMAFEGATKRNKPNLNVQSLVYCRVSMANPDMEPELECVNPRTGKADGFGELVGGFVIKCSLGLCRRLLNPNTPILSYLGEHFPFETAVGMNGRVWINSEEAKNTILISNAIQNSEYLSADECKQMVQDLVNNQMAHIQLSAQSLAAADLLVQKVWADGEPSSAMKLTA</sequence>
<protein>
    <recommendedName>
        <fullName evidence="9">Ribosomal RNA-processing protein 40</fullName>
    </recommendedName>
</protein>
<dbReference type="SUPFAM" id="SSF54791">
    <property type="entry name" value="Eukaryotic type KH-domain (KH-domain type I)"/>
    <property type="match status" value="1"/>
</dbReference>
<keyword evidence="13" id="KW-1185">Reference proteome</keyword>
<keyword evidence="4" id="KW-0963">Cytoplasm</keyword>
<dbReference type="InterPro" id="IPR026699">
    <property type="entry name" value="Exosome_RNA_bind1/RRP40/RRP4"/>
</dbReference>
<dbReference type="GO" id="GO:0071034">
    <property type="term" value="P:CUT catabolic process"/>
    <property type="evidence" value="ECO:0007669"/>
    <property type="project" value="TreeGrafter"/>
</dbReference>
<dbReference type="InterPro" id="IPR049469">
    <property type="entry name" value="RRP40_KH-I"/>
</dbReference>
<name>A0A0C9MHH5_9FUNG</name>
<comment type="subcellular location">
    <subcellularLocation>
        <location evidence="1">Cytoplasm</location>
    </subcellularLocation>
    <subcellularLocation>
        <location evidence="2">Nucleus</location>
        <location evidence="2">Nucleolus</location>
    </subcellularLocation>
</comment>
<dbReference type="GO" id="GO:0071051">
    <property type="term" value="P:poly(A)-dependent snoRNA 3'-end processing"/>
    <property type="evidence" value="ECO:0007669"/>
    <property type="project" value="TreeGrafter"/>
</dbReference>
<dbReference type="Gene3D" id="2.40.50.100">
    <property type="match status" value="1"/>
</dbReference>
<proteinExistence type="inferred from homology"/>
<evidence type="ECO:0000256" key="8">
    <source>
        <dbReference type="ARBA" id="ARBA00023242"/>
    </source>
</evidence>
<dbReference type="GO" id="GO:0000177">
    <property type="term" value="C:cytoplasmic exosome (RNase complex)"/>
    <property type="evidence" value="ECO:0007669"/>
    <property type="project" value="TreeGrafter"/>
</dbReference>
<keyword evidence="7" id="KW-0694">RNA-binding</keyword>
<dbReference type="Pfam" id="PF18311">
    <property type="entry name" value="Rrp40_N"/>
    <property type="match status" value="1"/>
</dbReference>
<dbReference type="InterPro" id="IPR036612">
    <property type="entry name" value="KH_dom_type_1_sf"/>
</dbReference>
<dbReference type="CDD" id="cd05790">
    <property type="entry name" value="S1_Rrp40"/>
    <property type="match status" value="1"/>
</dbReference>
<keyword evidence="12" id="KW-0378">Hydrolase</keyword>
<dbReference type="PANTHER" id="PTHR21321">
    <property type="entry name" value="PNAS-3 RELATED"/>
    <property type="match status" value="1"/>
</dbReference>
<dbReference type="GO" id="GO:0005730">
    <property type="term" value="C:nucleolus"/>
    <property type="evidence" value="ECO:0007669"/>
    <property type="project" value="UniProtKB-SubCell"/>
</dbReference>
<evidence type="ECO:0000256" key="1">
    <source>
        <dbReference type="ARBA" id="ARBA00004496"/>
    </source>
</evidence>
<evidence type="ECO:0000256" key="7">
    <source>
        <dbReference type="ARBA" id="ARBA00022884"/>
    </source>
</evidence>
<dbReference type="GO" id="GO:0000467">
    <property type="term" value="P:exonucleolytic trimming to generate mature 3'-end of 5.8S rRNA from tricistronic rRNA transcript (SSU-rRNA, 5.8S rRNA, LSU-rRNA)"/>
    <property type="evidence" value="ECO:0007669"/>
    <property type="project" value="TreeGrafter"/>
</dbReference>
<dbReference type="InterPro" id="IPR037319">
    <property type="entry name" value="Rrp40_S1"/>
</dbReference>
<accession>A0A0C9MHH5</accession>
<dbReference type="Gene3D" id="3.30.1370.10">
    <property type="entry name" value="K Homology domain, type 1"/>
    <property type="match status" value="1"/>
</dbReference>
<dbReference type="FunFam" id="3.30.1370.10:FF:000038">
    <property type="entry name" value="exosome complex component RRP40"/>
    <property type="match status" value="1"/>
</dbReference>
<dbReference type="GO" id="GO:0034475">
    <property type="term" value="P:U4 snRNA 3'-end processing"/>
    <property type="evidence" value="ECO:0007669"/>
    <property type="project" value="TreeGrafter"/>
</dbReference>
<dbReference type="InterPro" id="IPR012340">
    <property type="entry name" value="NA-bd_OB-fold"/>
</dbReference>
<dbReference type="GO" id="GO:0003723">
    <property type="term" value="F:RNA binding"/>
    <property type="evidence" value="ECO:0007669"/>
    <property type="project" value="UniProtKB-KW"/>
</dbReference>
<evidence type="ECO:0000256" key="3">
    <source>
        <dbReference type="ARBA" id="ARBA00007841"/>
    </source>
</evidence>
<dbReference type="InterPro" id="IPR041054">
    <property type="entry name" value="Rrp40_N_euk"/>
</dbReference>
<dbReference type="SUPFAM" id="SSF110324">
    <property type="entry name" value="Ribosomal L27 protein-like"/>
    <property type="match status" value="1"/>
</dbReference>
<dbReference type="GO" id="GO:0010468">
    <property type="term" value="P:regulation of gene expression"/>
    <property type="evidence" value="ECO:0007669"/>
    <property type="project" value="UniProtKB-ARBA"/>
</dbReference>
<dbReference type="GO" id="GO:0071038">
    <property type="term" value="P:TRAMP-dependent tRNA surveillance pathway"/>
    <property type="evidence" value="ECO:0007669"/>
    <property type="project" value="TreeGrafter"/>
</dbReference>